<feature type="domain" description="Gamma tubulin complex component protein N-terminal" evidence="7">
    <location>
        <begin position="209"/>
        <end position="519"/>
    </location>
</feature>
<protein>
    <recommendedName>
        <fullName evidence="4">Spindle pole body component</fullName>
    </recommendedName>
</protein>
<name>A0A6H0Y6Q9_9PEZI</name>
<feature type="region of interest" description="Disordered" evidence="5">
    <location>
        <begin position="150"/>
        <end position="171"/>
    </location>
</feature>
<dbReference type="GO" id="GO:0051011">
    <property type="term" value="F:microtubule minus-end binding"/>
    <property type="evidence" value="ECO:0007669"/>
    <property type="project" value="TreeGrafter"/>
</dbReference>
<dbReference type="AlphaFoldDB" id="A0A6H0Y6Q9"/>
<evidence type="ECO:0000256" key="4">
    <source>
        <dbReference type="RuleBase" id="RU363050"/>
    </source>
</evidence>
<dbReference type="InterPro" id="IPR007259">
    <property type="entry name" value="GCP"/>
</dbReference>
<dbReference type="GO" id="GO:0000922">
    <property type="term" value="C:spindle pole"/>
    <property type="evidence" value="ECO:0007669"/>
    <property type="project" value="InterPro"/>
</dbReference>
<proteinExistence type="inferred from homology"/>
<keyword evidence="2 4" id="KW-0493">Microtubule</keyword>
<reference evidence="8 9" key="1">
    <citation type="journal article" date="2016" name="Sci. Rep.">
        <title>Peltaster fructicola genome reveals evolution from an invasive phytopathogen to an ectophytic parasite.</title>
        <authorList>
            <person name="Xu C."/>
            <person name="Chen H."/>
            <person name="Gleason M.L."/>
            <person name="Xu J.R."/>
            <person name="Liu H."/>
            <person name="Zhang R."/>
            <person name="Sun G."/>
        </authorList>
    </citation>
    <scope>NUCLEOTIDE SEQUENCE [LARGE SCALE GENOMIC DNA]</scope>
    <source>
        <strain evidence="8 9">LNHT1506</strain>
    </source>
</reference>
<dbReference type="GO" id="GO:0043015">
    <property type="term" value="F:gamma-tubulin binding"/>
    <property type="evidence" value="ECO:0007669"/>
    <property type="project" value="InterPro"/>
</dbReference>
<comment type="subcellular location">
    <subcellularLocation>
        <location evidence="4">Cytoplasm</location>
        <location evidence="4">Cytoskeleton</location>
        <location evidence="4">Microtubule organizing center</location>
    </subcellularLocation>
</comment>
<dbReference type="InterPro" id="IPR041470">
    <property type="entry name" value="GCP_N"/>
</dbReference>
<evidence type="ECO:0000256" key="5">
    <source>
        <dbReference type="SAM" id="MobiDB-lite"/>
    </source>
</evidence>
<comment type="similarity">
    <text evidence="4">Belongs to the TUBGCP family.</text>
</comment>
<dbReference type="GO" id="GO:0031122">
    <property type="term" value="P:cytoplasmic microtubule organization"/>
    <property type="evidence" value="ECO:0007669"/>
    <property type="project" value="TreeGrafter"/>
</dbReference>
<organism evidence="8 9">
    <name type="scientific">Peltaster fructicola</name>
    <dbReference type="NCBI Taxonomy" id="286661"/>
    <lineage>
        <taxon>Eukaryota</taxon>
        <taxon>Fungi</taxon>
        <taxon>Dikarya</taxon>
        <taxon>Ascomycota</taxon>
        <taxon>Pezizomycotina</taxon>
        <taxon>Dothideomycetes</taxon>
        <taxon>Dothideomycetes incertae sedis</taxon>
        <taxon>Peltaster</taxon>
    </lineage>
</organism>
<keyword evidence="3 4" id="KW-0206">Cytoskeleton</keyword>
<dbReference type="GO" id="GO:0007020">
    <property type="term" value="P:microtubule nucleation"/>
    <property type="evidence" value="ECO:0007669"/>
    <property type="project" value="InterPro"/>
</dbReference>
<dbReference type="GO" id="GO:0000930">
    <property type="term" value="C:gamma-tubulin complex"/>
    <property type="evidence" value="ECO:0007669"/>
    <property type="project" value="TreeGrafter"/>
</dbReference>
<dbReference type="Proteomes" id="UP000503462">
    <property type="component" value="Chromosome 5"/>
</dbReference>
<dbReference type="PANTHER" id="PTHR19302:SF33">
    <property type="entry name" value="GAMMA-TUBULIN COMPLEX COMPONENT 5"/>
    <property type="match status" value="1"/>
</dbReference>
<accession>A0A6H0Y6Q9</accession>
<evidence type="ECO:0000313" key="8">
    <source>
        <dbReference type="EMBL" id="QIX02509.1"/>
    </source>
</evidence>
<evidence type="ECO:0000313" key="9">
    <source>
        <dbReference type="Proteomes" id="UP000503462"/>
    </source>
</evidence>
<evidence type="ECO:0000256" key="3">
    <source>
        <dbReference type="ARBA" id="ARBA00023212"/>
    </source>
</evidence>
<dbReference type="Gene3D" id="1.20.120.1900">
    <property type="entry name" value="Gamma-tubulin complex, C-terminal domain"/>
    <property type="match status" value="1"/>
</dbReference>
<dbReference type="InterPro" id="IPR042241">
    <property type="entry name" value="GCP_C_sf"/>
</dbReference>
<feature type="domain" description="Gamma-Tubulin ring complex non-core subunit mod21 N-terminal" evidence="6">
    <location>
        <begin position="62"/>
        <end position="151"/>
    </location>
</feature>
<dbReference type="OrthoDB" id="66546at2759"/>
<dbReference type="CDD" id="cd22572">
    <property type="entry name" value="GCP5_NTD"/>
    <property type="match status" value="1"/>
</dbReference>
<evidence type="ECO:0000256" key="2">
    <source>
        <dbReference type="ARBA" id="ARBA00022701"/>
    </source>
</evidence>
<dbReference type="GO" id="GO:0005874">
    <property type="term" value="C:microtubule"/>
    <property type="evidence" value="ECO:0007669"/>
    <property type="project" value="UniProtKB-KW"/>
</dbReference>
<evidence type="ECO:0000259" key="6">
    <source>
        <dbReference type="Pfam" id="PF14609"/>
    </source>
</evidence>
<dbReference type="PANTHER" id="PTHR19302">
    <property type="entry name" value="GAMMA TUBULIN COMPLEX PROTEIN"/>
    <property type="match status" value="1"/>
</dbReference>
<dbReference type="Pfam" id="PF14609">
    <property type="entry name" value="GCP5-Mod21_N"/>
    <property type="match status" value="1"/>
</dbReference>
<dbReference type="InterPro" id="IPR032797">
    <property type="entry name" value="Mod21_N"/>
</dbReference>
<dbReference type="GO" id="GO:0051321">
    <property type="term" value="P:meiotic cell cycle"/>
    <property type="evidence" value="ECO:0007669"/>
    <property type="project" value="TreeGrafter"/>
</dbReference>
<sequence>MAHAARSLELVQGLVASITGRRDVSTLQCNQVIKSLREHNFARTNQFAVQSKLNGLIEKFSVLNRDDLAEALQSRLTRELDSEDKFLPDKLALLLELSDLPYRKVDIGVLEGLTRQEHTPVEELTWAEIIRDDPLDDDIWDVIERGYHSSGDEGASVTADPDSDETPDTTQSSFDIDISAIARAQLIQADDSLLAPAPSSDTLTEYKLVRETLFMLRGLPSDMFTVNRKVKATYISTNAALSLTTQSTMQSLVQRIAHIGSALNFLRFWSTWKQVEPHVRTCQAIVHKLLRRINNDFSTFEFSLIRGTDGVVISMMQLCAFAERQARVFLLLALLVRDAACRSEKPSVAILDKLHDAACTAHLTSDHEALEVFLELLVVSLRTFLRPFSKWCLTGQIDDCESNALIIDNNKDCPLYDVWQGRYSMRSTDGTERTIPAFLEGFADGIFVLGKSKMISNLLTSKQETYSTMKQPDDGQFVNLQHVKDSWIPFAQQFQNGLDNWLATLRRSDDDSLAELLIKDHKLLEHFEAIHRMFLHKDGAAFSCFGESMYQILLSRKRAAQLDDFMLTELARELFSSIDDISTEDISVLVARLDDSDRRIIRLLGTIDLQYKTPWYVANIMQQRHPVVERQIFTLLLQLDIGKRLLVNGLPRRRKCSLGRLSKAQLQLNYLQQCLICFIDTVTMTITTASERLNLALRKELSTVTSLNDMIKAYETYADALSLVAMTQTRLEPVRNAMIDVLLLSEEIVAVKQSIQMSGLTRQTMQVIRAACAGYQEKLLLIITRLHLEASEESGEALEAYADALDACLLDERSRNRRQPALQPSLNSNF</sequence>
<dbReference type="GO" id="GO:0051225">
    <property type="term" value="P:spindle assembly"/>
    <property type="evidence" value="ECO:0007669"/>
    <property type="project" value="TreeGrafter"/>
</dbReference>
<gene>
    <name evidence="8" type="ORF">AMS68_008026</name>
</gene>
<dbReference type="EMBL" id="CP051143">
    <property type="protein sequence ID" value="QIX02509.1"/>
    <property type="molecule type" value="Genomic_DNA"/>
</dbReference>
<evidence type="ECO:0000259" key="7">
    <source>
        <dbReference type="Pfam" id="PF17681"/>
    </source>
</evidence>
<dbReference type="Pfam" id="PF17681">
    <property type="entry name" value="GCP_N_terminal"/>
    <property type="match status" value="1"/>
</dbReference>
<keyword evidence="1 4" id="KW-0963">Cytoplasm</keyword>
<dbReference type="GO" id="GO:0000278">
    <property type="term" value="P:mitotic cell cycle"/>
    <property type="evidence" value="ECO:0007669"/>
    <property type="project" value="TreeGrafter"/>
</dbReference>
<evidence type="ECO:0000256" key="1">
    <source>
        <dbReference type="ARBA" id="ARBA00022490"/>
    </source>
</evidence>
<dbReference type="InterPro" id="IPR059169">
    <property type="entry name" value="GCP5_N_ext"/>
</dbReference>
<keyword evidence="9" id="KW-1185">Reference proteome</keyword>